<evidence type="ECO:0000313" key="2">
    <source>
        <dbReference type="EMBL" id="KAJ7767508.1"/>
    </source>
</evidence>
<accession>A0AAD7JMX0</accession>
<dbReference type="Proteomes" id="UP001215280">
    <property type="component" value="Unassembled WGS sequence"/>
</dbReference>
<evidence type="ECO:0000256" key="1">
    <source>
        <dbReference type="SAM" id="MobiDB-lite"/>
    </source>
</evidence>
<evidence type="ECO:0000313" key="3">
    <source>
        <dbReference type="Proteomes" id="UP001215280"/>
    </source>
</evidence>
<feature type="compositionally biased region" description="Low complexity" evidence="1">
    <location>
        <begin position="186"/>
        <end position="201"/>
    </location>
</feature>
<feature type="compositionally biased region" description="Acidic residues" evidence="1">
    <location>
        <begin position="74"/>
        <end position="87"/>
    </location>
</feature>
<gene>
    <name evidence="2" type="ORF">DFH07DRAFT_808727</name>
</gene>
<proteinExistence type="predicted"/>
<feature type="region of interest" description="Disordered" evidence="1">
    <location>
        <begin position="55"/>
        <end position="118"/>
    </location>
</feature>
<feature type="region of interest" description="Disordered" evidence="1">
    <location>
        <begin position="175"/>
        <end position="216"/>
    </location>
</feature>
<feature type="compositionally biased region" description="Polar residues" evidence="1">
    <location>
        <begin position="207"/>
        <end position="216"/>
    </location>
</feature>
<protein>
    <submittedName>
        <fullName evidence="2">Uncharacterized protein</fullName>
    </submittedName>
</protein>
<keyword evidence="3" id="KW-1185">Reference proteome</keyword>
<reference evidence="2" key="1">
    <citation type="submission" date="2023-03" db="EMBL/GenBank/DDBJ databases">
        <title>Massive genome expansion in bonnet fungi (Mycena s.s.) driven by repeated elements and novel gene families across ecological guilds.</title>
        <authorList>
            <consortium name="Lawrence Berkeley National Laboratory"/>
            <person name="Harder C.B."/>
            <person name="Miyauchi S."/>
            <person name="Viragh M."/>
            <person name="Kuo A."/>
            <person name="Thoen E."/>
            <person name="Andreopoulos B."/>
            <person name="Lu D."/>
            <person name="Skrede I."/>
            <person name="Drula E."/>
            <person name="Henrissat B."/>
            <person name="Morin E."/>
            <person name="Kohler A."/>
            <person name="Barry K."/>
            <person name="LaButti K."/>
            <person name="Morin E."/>
            <person name="Salamov A."/>
            <person name="Lipzen A."/>
            <person name="Mereny Z."/>
            <person name="Hegedus B."/>
            <person name="Baldrian P."/>
            <person name="Stursova M."/>
            <person name="Weitz H."/>
            <person name="Taylor A."/>
            <person name="Grigoriev I.V."/>
            <person name="Nagy L.G."/>
            <person name="Martin F."/>
            <person name="Kauserud H."/>
        </authorList>
    </citation>
    <scope>NUCLEOTIDE SEQUENCE</scope>
    <source>
        <strain evidence="2">CBHHK188m</strain>
    </source>
</reference>
<dbReference type="AlphaFoldDB" id="A0AAD7JMX0"/>
<sequence>MTIQTRRQAKLAAELQAAAQAVVQPAPLASNSLQAASTFGSFSSLSTLTPTSSFVSDAGTVGKNGGNLSTIAETDTEEDDEFSEQDVPDAPPQFGAPQFATRHGPRPMITPAQSQSDRFPAAVFETPKKNTRLPPSEREVRAAQWIRDSELASSKGMAQLTRNGTLLVLQDSSPDYVPRAESGLGSPFTSPASSAAPSLTRSRTRGINPNTGEFLD</sequence>
<organism evidence="2 3">
    <name type="scientific">Mycena maculata</name>
    <dbReference type="NCBI Taxonomy" id="230809"/>
    <lineage>
        <taxon>Eukaryota</taxon>
        <taxon>Fungi</taxon>
        <taxon>Dikarya</taxon>
        <taxon>Basidiomycota</taxon>
        <taxon>Agaricomycotina</taxon>
        <taxon>Agaricomycetes</taxon>
        <taxon>Agaricomycetidae</taxon>
        <taxon>Agaricales</taxon>
        <taxon>Marasmiineae</taxon>
        <taxon>Mycenaceae</taxon>
        <taxon>Mycena</taxon>
    </lineage>
</organism>
<comment type="caution">
    <text evidence="2">The sequence shown here is derived from an EMBL/GenBank/DDBJ whole genome shotgun (WGS) entry which is preliminary data.</text>
</comment>
<dbReference type="EMBL" id="JARJLG010000030">
    <property type="protein sequence ID" value="KAJ7767508.1"/>
    <property type="molecule type" value="Genomic_DNA"/>
</dbReference>
<name>A0AAD7JMX0_9AGAR</name>